<gene>
    <name evidence="3" type="ordered locus">Despr_1257</name>
</gene>
<evidence type="ECO:0000313" key="4">
    <source>
        <dbReference type="Proteomes" id="UP000006365"/>
    </source>
</evidence>
<dbReference type="InterPro" id="IPR006016">
    <property type="entry name" value="UspA"/>
</dbReference>
<dbReference type="Gene3D" id="3.40.50.620">
    <property type="entry name" value="HUPs"/>
    <property type="match status" value="2"/>
</dbReference>
<evidence type="ECO:0000259" key="2">
    <source>
        <dbReference type="Pfam" id="PF00582"/>
    </source>
</evidence>
<sequence>MFNRFIVATDLSPASFAMVQHIGNLKLCGARHCLLLQCLSPEEYDSTVFAYDTKVLSNILRQQKEILKNQGYSVETRVVSGNTKHQLNQIALRENYALFVVGTREYSLIGESFLGGGANDVMHHACKPVLRLRGDLGTGEKNYATNHFRFNEHVLYPTDFSDNSTRAFRYVKELVACGAQRVTLFHVQKPQHGHSQKVRPGDAGDSPLQYLKDLQEALRGIGKAKIRIEMREGSPTPEILRWMLEHEVQLVVMASHCRNMVEEFFVGSVSHDIARHAEASVLFIPSVHPNSWSVQ</sequence>
<dbReference type="SUPFAM" id="SSF52402">
    <property type="entry name" value="Adenine nucleotide alpha hydrolases-like"/>
    <property type="match status" value="2"/>
</dbReference>
<name>A0A7U3YL60_DESPD</name>
<proteinExistence type="inferred from homology"/>
<organism evidence="3 4">
    <name type="scientific">Desulfobulbus propionicus (strain ATCC 33891 / DSM 2032 / VKM B-1956 / 1pr3)</name>
    <dbReference type="NCBI Taxonomy" id="577650"/>
    <lineage>
        <taxon>Bacteria</taxon>
        <taxon>Pseudomonadati</taxon>
        <taxon>Thermodesulfobacteriota</taxon>
        <taxon>Desulfobulbia</taxon>
        <taxon>Desulfobulbales</taxon>
        <taxon>Desulfobulbaceae</taxon>
        <taxon>Desulfobulbus</taxon>
    </lineage>
</organism>
<dbReference type="EMBL" id="CP002364">
    <property type="protein sequence ID" value="ADW17421.1"/>
    <property type="molecule type" value="Genomic_DNA"/>
</dbReference>
<dbReference type="PRINTS" id="PR01438">
    <property type="entry name" value="UNVRSLSTRESS"/>
</dbReference>
<dbReference type="InterPro" id="IPR014729">
    <property type="entry name" value="Rossmann-like_a/b/a_fold"/>
</dbReference>
<dbReference type="RefSeq" id="WP_015723963.1">
    <property type="nucleotide sequence ID" value="NC_014972.1"/>
</dbReference>
<dbReference type="AlphaFoldDB" id="A0A7U3YL60"/>
<dbReference type="PANTHER" id="PTHR46268">
    <property type="entry name" value="STRESS RESPONSE PROTEIN NHAX"/>
    <property type="match status" value="1"/>
</dbReference>
<feature type="domain" description="UspA" evidence="2">
    <location>
        <begin position="152"/>
        <end position="285"/>
    </location>
</feature>
<dbReference type="KEGG" id="dpr:Despr_1257"/>
<evidence type="ECO:0000256" key="1">
    <source>
        <dbReference type="ARBA" id="ARBA00008791"/>
    </source>
</evidence>
<accession>A0A7U3YL60</accession>
<evidence type="ECO:0000313" key="3">
    <source>
        <dbReference type="EMBL" id="ADW17421.1"/>
    </source>
</evidence>
<dbReference type="Proteomes" id="UP000006365">
    <property type="component" value="Chromosome"/>
</dbReference>
<dbReference type="PANTHER" id="PTHR46268:SF6">
    <property type="entry name" value="UNIVERSAL STRESS PROTEIN UP12"/>
    <property type="match status" value="1"/>
</dbReference>
<reference evidence="3 4" key="1">
    <citation type="journal article" date="2011" name="Stand. Genomic Sci.">
        <title>Complete genome sequence of Desulfobulbus propionicus type strain (1pr3).</title>
        <authorList>
            <person name="Pagani I."/>
            <person name="Lapidus A."/>
            <person name="Nolan M."/>
            <person name="Lucas S."/>
            <person name="Hammon N."/>
            <person name="Deshpande S."/>
            <person name="Cheng J.F."/>
            <person name="Chertkov O."/>
            <person name="Davenport K."/>
            <person name="Tapia R."/>
            <person name="Han C."/>
            <person name="Goodwin L."/>
            <person name="Pitluck S."/>
            <person name="Liolios K."/>
            <person name="Mavromatis K."/>
            <person name="Ivanova N."/>
            <person name="Mikhailova N."/>
            <person name="Pati A."/>
            <person name="Chen A."/>
            <person name="Palaniappan K."/>
            <person name="Land M."/>
            <person name="Hauser L."/>
            <person name="Chang Y.J."/>
            <person name="Jeffries C.D."/>
            <person name="Detter J.C."/>
            <person name="Brambilla E."/>
            <person name="Kannan K.P."/>
            <person name="Djao O.D."/>
            <person name="Rohde M."/>
            <person name="Pukall R."/>
            <person name="Spring S."/>
            <person name="Goker M."/>
            <person name="Sikorski J."/>
            <person name="Woyke T."/>
            <person name="Bristow J."/>
            <person name="Eisen J.A."/>
            <person name="Markowitz V."/>
            <person name="Hugenholtz P."/>
            <person name="Kyrpides N.C."/>
            <person name="Klenk H.P."/>
        </authorList>
    </citation>
    <scope>NUCLEOTIDE SEQUENCE [LARGE SCALE GENOMIC DNA]</scope>
    <source>
        <strain evidence="4">ATCC 33891 / DSM 2032 / 1pr3</strain>
    </source>
</reference>
<feature type="domain" description="UspA" evidence="2">
    <location>
        <begin position="1"/>
        <end position="131"/>
    </location>
</feature>
<comment type="similarity">
    <text evidence="1">Belongs to the universal stress protein A family.</text>
</comment>
<dbReference type="InterPro" id="IPR006015">
    <property type="entry name" value="Universal_stress_UspA"/>
</dbReference>
<keyword evidence="4" id="KW-1185">Reference proteome</keyword>
<dbReference type="CDD" id="cd00293">
    <property type="entry name" value="USP-like"/>
    <property type="match status" value="2"/>
</dbReference>
<protein>
    <submittedName>
        <fullName evidence="3">UspA domain-containing protein</fullName>
    </submittedName>
</protein>
<dbReference type="Pfam" id="PF00582">
    <property type="entry name" value="Usp"/>
    <property type="match status" value="2"/>
</dbReference>